<dbReference type="InterPro" id="IPR007197">
    <property type="entry name" value="rSAM"/>
</dbReference>
<dbReference type="Pfam" id="PF04055">
    <property type="entry name" value="Radical_SAM"/>
    <property type="match status" value="1"/>
</dbReference>
<evidence type="ECO:0000256" key="2">
    <source>
        <dbReference type="ARBA" id="ARBA00022723"/>
    </source>
</evidence>
<organism evidence="6 7">
    <name type="scientific">Candidatus Saganbacteria bacterium CG08_land_8_20_14_0_20_45_16</name>
    <dbReference type="NCBI Taxonomy" id="2014293"/>
    <lineage>
        <taxon>Bacteria</taxon>
        <taxon>Bacillati</taxon>
        <taxon>Saganbacteria</taxon>
    </lineage>
</organism>
<evidence type="ECO:0000313" key="6">
    <source>
        <dbReference type="EMBL" id="PIS30605.1"/>
    </source>
</evidence>
<dbReference type="PANTHER" id="PTHR11228">
    <property type="entry name" value="RADICAL SAM DOMAIN PROTEIN"/>
    <property type="match status" value="1"/>
</dbReference>
<gene>
    <name evidence="6" type="ORF">COT42_02580</name>
</gene>
<dbReference type="SFLD" id="SFLDG01067">
    <property type="entry name" value="SPASM/twitch_domain_containing"/>
    <property type="match status" value="1"/>
</dbReference>
<evidence type="ECO:0000256" key="4">
    <source>
        <dbReference type="ARBA" id="ARBA00023014"/>
    </source>
</evidence>
<keyword evidence="2" id="KW-0479">Metal-binding</keyword>
<feature type="domain" description="Radical SAM core" evidence="5">
    <location>
        <begin position="1"/>
        <end position="206"/>
    </location>
</feature>
<evidence type="ECO:0000256" key="3">
    <source>
        <dbReference type="ARBA" id="ARBA00023004"/>
    </source>
</evidence>
<dbReference type="Proteomes" id="UP000231343">
    <property type="component" value="Unassembled WGS sequence"/>
</dbReference>
<dbReference type="PROSITE" id="PS51918">
    <property type="entry name" value="RADICAL_SAM"/>
    <property type="match status" value="1"/>
</dbReference>
<dbReference type="SFLD" id="SFLDS00029">
    <property type="entry name" value="Radical_SAM"/>
    <property type="match status" value="1"/>
</dbReference>
<sequence>MMLCHYFITLRCNDTCEFCLIWQNEEYSKIEERPVDLSLFPRWGITELNVTGGEPLLRHDLPEILKQAKQLGLKTYLTTNGILYSEKAQELKGLIDELCFSLDYPLPELHNRCRGEECFDLVLQGLKIAKQLKERPIINFTMTRDSVMYLPEMVELAGTFGVMIKLTPVYDFSGTQGFERGTFAHINYYARQRHVLVNLAQLAMVKDLGNKTSLPRCRAEQTTATFLPDGRRVKPCLFNQEGVAGRGTPCSSCMRWDYMLPSFSLGFDKYYWLNRYSDYINWRKMK</sequence>
<accession>A0A2H0XZV6</accession>
<dbReference type="InterPro" id="IPR013785">
    <property type="entry name" value="Aldolase_TIM"/>
</dbReference>
<keyword evidence="3" id="KW-0408">Iron</keyword>
<dbReference type="Gene3D" id="3.20.20.70">
    <property type="entry name" value="Aldolase class I"/>
    <property type="match status" value="1"/>
</dbReference>
<dbReference type="GO" id="GO:0046872">
    <property type="term" value="F:metal ion binding"/>
    <property type="evidence" value="ECO:0007669"/>
    <property type="project" value="UniProtKB-KW"/>
</dbReference>
<proteinExistence type="predicted"/>
<reference evidence="6 7" key="1">
    <citation type="submission" date="2017-09" db="EMBL/GenBank/DDBJ databases">
        <title>Depth-based differentiation of microbial function through sediment-hosted aquifers and enrichment of novel symbionts in the deep terrestrial subsurface.</title>
        <authorList>
            <person name="Probst A.J."/>
            <person name="Ladd B."/>
            <person name="Jarett J.K."/>
            <person name="Geller-Mcgrath D.E."/>
            <person name="Sieber C.M."/>
            <person name="Emerson J.B."/>
            <person name="Anantharaman K."/>
            <person name="Thomas B.C."/>
            <person name="Malmstrom R."/>
            <person name="Stieglmeier M."/>
            <person name="Klingl A."/>
            <person name="Woyke T."/>
            <person name="Ryan C.M."/>
            <person name="Banfield J.F."/>
        </authorList>
    </citation>
    <scope>NUCLEOTIDE SEQUENCE [LARGE SCALE GENOMIC DNA]</scope>
    <source>
        <strain evidence="6">CG08_land_8_20_14_0_20_45_16</strain>
    </source>
</reference>
<dbReference type="GO" id="GO:0003824">
    <property type="term" value="F:catalytic activity"/>
    <property type="evidence" value="ECO:0007669"/>
    <property type="project" value="InterPro"/>
</dbReference>
<evidence type="ECO:0000256" key="1">
    <source>
        <dbReference type="ARBA" id="ARBA00022691"/>
    </source>
</evidence>
<keyword evidence="4" id="KW-0411">Iron-sulfur</keyword>
<dbReference type="InterPro" id="IPR058240">
    <property type="entry name" value="rSAM_sf"/>
</dbReference>
<name>A0A2H0XZV6_UNCSA</name>
<protein>
    <recommendedName>
        <fullName evidence="5">Radical SAM core domain-containing protein</fullName>
    </recommendedName>
</protein>
<evidence type="ECO:0000259" key="5">
    <source>
        <dbReference type="PROSITE" id="PS51918"/>
    </source>
</evidence>
<dbReference type="SUPFAM" id="SSF102114">
    <property type="entry name" value="Radical SAM enzymes"/>
    <property type="match status" value="1"/>
</dbReference>
<keyword evidence="1" id="KW-0949">S-adenosyl-L-methionine</keyword>
<dbReference type="CDD" id="cd01335">
    <property type="entry name" value="Radical_SAM"/>
    <property type="match status" value="1"/>
</dbReference>
<dbReference type="PANTHER" id="PTHR11228:SF7">
    <property type="entry name" value="PQQA PEPTIDE CYCLASE"/>
    <property type="match status" value="1"/>
</dbReference>
<evidence type="ECO:0000313" key="7">
    <source>
        <dbReference type="Proteomes" id="UP000231343"/>
    </source>
</evidence>
<dbReference type="EMBL" id="PEYM01000052">
    <property type="protein sequence ID" value="PIS30605.1"/>
    <property type="molecule type" value="Genomic_DNA"/>
</dbReference>
<comment type="caution">
    <text evidence="6">The sequence shown here is derived from an EMBL/GenBank/DDBJ whole genome shotgun (WGS) entry which is preliminary data.</text>
</comment>
<dbReference type="InterPro" id="IPR050377">
    <property type="entry name" value="Radical_SAM_PqqE_MftC-like"/>
</dbReference>
<dbReference type="GO" id="GO:0051536">
    <property type="term" value="F:iron-sulfur cluster binding"/>
    <property type="evidence" value="ECO:0007669"/>
    <property type="project" value="UniProtKB-KW"/>
</dbReference>
<dbReference type="AlphaFoldDB" id="A0A2H0XZV6"/>